<dbReference type="SUPFAM" id="SSF57756">
    <property type="entry name" value="Retrovirus zinc finger-like domains"/>
    <property type="match status" value="1"/>
</dbReference>
<dbReference type="InterPro" id="IPR043502">
    <property type="entry name" value="DNA/RNA_pol_sf"/>
</dbReference>
<dbReference type="Gene3D" id="3.10.10.10">
    <property type="entry name" value="HIV Type 1 Reverse Transcriptase, subunit A, domain 1"/>
    <property type="match status" value="1"/>
</dbReference>
<dbReference type="InterPro" id="IPR021109">
    <property type="entry name" value="Peptidase_aspartic_dom_sf"/>
</dbReference>
<feature type="region of interest" description="Disordered" evidence="2">
    <location>
        <begin position="633"/>
        <end position="677"/>
    </location>
</feature>
<comment type="caution">
    <text evidence="4">The sequence shown here is derived from an EMBL/GenBank/DDBJ whole genome shotgun (WGS) entry which is preliminary data.</text>
</comment>
<dbReference type="EMBL" id="JYDJ01000066">
    <property type="protein sequence ID" value="KRX46000.1"/>
    <property type="molecule type" value="Genomic_DNA"/>
</dbReference>
<dbReference type="InterPro" id="IPR043128">
    <property type="entry name" value="Rev_trsase/Diguanyl_cyclase"/>
</dbReference>
<organism evidence="4 5">
    <name type="scientific">Trichinella murrelli</name>
    <dbReference type="NCBI Taxonomy" id="144512"/>
    <lineage>
        <taxon>Eukaryota</taxon>
        <taxon>Metazoa</taxon>
        <taxon>Ecdysozoa</taxon>
        <taxon>Nematoda</taxon>
        <taxon>Enoplea</taxon>
        <taxon>Dorylaimia</taxon>
        <taxon>Trichinellida</taxon>
        <taxon>Trichinellidae</taxon>
        <taxon>Trichinella</taxon>
    </lineage>
</organism>
<dbReference type="PROSITE" id="PS00141">
    <property type="entry name" value="ASP_PROTEASE"/>
    <property type="match status" value="3"/>
</dbReference>
<dbReference type="GO" id="GO:0019899">
    <property type="term" value="F:enzyme binding"/>
    <property type="evidence" value="ECO:0007669"/>
    <property type="project" value="UniProtKB-ARBA"/>
</dbReference>
<evidence type="ECO:0000313" key="4">
    <source>
        <dbReference type="EMBL" id="KRX46000.1"/>
    </source>
</evidence>
<dbReference type="PANTHER" id="PTHR47331:SF1">
    <property type="entry name" value="GAG-LIKE PROTEIN"/>
    <property type="match status" value="1"/>
</dbReference>
<dbReference type="GO" id="GO:0008270">
    <property type="term" value="F:zinc ion binding"/>
    <property type="evidence" value="ECO:0007669"/>
    <property type="project" value="UniProtKB-KW"/>
</dbReference>
<dbReference type="Gene3D" id="3.30.70.270">
    <property type="match status" value="1"/>
</dbReference>
<dbReference type="InterPro" id="IPR005312">
    <property type="entry name" value="DUF1759"/>
</dbReference>
<feature type="compositionally biased region" description="Basic residues" evidence="2">
    <location>
        <begin position="1153"/>
        <end position="1162"/>
    </location>
</feature>
<dbReference type="InterPro" id="IPR000477">
    <property type="entry name" value="RT_dom"/>
</dbReference>
<keyword evidence="1" id="KW-0479">Metal-binding</keyword>
<feature type="domain" description="CCHC-type" evidence="3">
    <location>
        <begin position="1220"/>
        <end position="1235"/>
    </location>
</feature>
<dbReference type="PANTHER" id="PTHR47331">
    <property type="entry name" value="PHD-TYPE DOMAIN-CONTAINING PROTEIN"/>
    <property type="match status" value="1"/>
</dbReference>
<dbReference type="Proteomes" id="UP000055048">
    <property type="component" value="Unassembled WGS sequence"/>
</dbReference>
<gene>
    <name evidence="4" type="ORF">T05_15332</name>
</gene>
<evidence type="ECO:0000259" key="3">
    <source>
        <dbReference type="PROSITE" id="PS50158"/>
    </source>
</evidence>
<accession>A0A0V0U421</accession>
<protein>
    <recommendedName>
        <fullName evidence="3">CCHC-type domain-containing protein</fullName>
    </recommendedName>
</protein>
<dbReference type="InterPro" id="IPR001969">
    <property type="entry name" value="Aspartic_peptidase_AS"/>
</dbReference>
<dbReference type="Pfam" id="PF00078">
    <property type="entry name" value="RVT_1"/>
    <property type="match status" value="1"/>
</dbReference>
<keyword evidence="1" id="KW-0862">Zinc</keyword>
<dbReference type="Gene3D" id="2.40.70.10">
    <property type="entry name" value="Acid Proteases"/>
    <property type="match status" value="1"/>
</dbReference>
<keyword evidence="5" id="KW-1185">Reference proteome</keyword>
<name>A0A0V0U421_9BILA</name>
<dbReference type="SUPFAM" id="SSF56672">
    <property type="entry name" value="DNA/RNA polymerases"/>
    <property type="match status" value="1"/>
</dbReference>
<dbReference type="SMART" id="SM00343">
    <property type="entry name" value="ZnF_C2HC"/>
    <property type="match status" value="2"/>
</dbReference>
<sequence>MKLETTMRRQQIEQRRLRDAIFQVLKQLETDSTEIAVTNALSVLDAQYAEARRAQVALEDALPDGEALEATLREWHELSNEVFETRYQAGIFSKEKGNRPAVNPKQSSSLTFAAEQFESSIHQQEGLNDITKLLHLRSCLSGSALKAIEGVTICAENYPEVVQTLKTRFYRIPDVVESHVLSVMNVKACSNEGAGELTRLHDDLNRHFLELKALGKDVNCGLSGFHVILPKLKRKLPSGTVTEWKTFIKDKKDDEIHSDVFLAFLLEQARIKDTDIGSRTKTPTKGHQQEPYHNARKPDLRFTTAAVQMEPGGGCPVCKEDHLADCCPRFRSYSVQQRRHWAMRLKLCFVCLAQRHRRERCEKRKSNQFWNPLLAGDAVLAGKAPTKRASSAARSPGIDSIEAKALLSRNQNEKVEDGSEEGTSPIEIHLSSTEGQTAIRLPVVRAMAHGEKRKKKLVNCLLDTGSERSLIRNDVADELDLQGPTRAMTVKGVNGLHVRIADVRRVQFRLTPIPSKCLESFNEGIELTALSLPNLCDDLVATPTPWFCKDKIPSLPSNEITPGRVQIDIIIGLDAYFQVLGQGVRRGGPNDPVAIETIFGWIVHRRERCEKRKSNQFWNPLLAGDAVLAGKAPTKRASSAARSPGIDSTEAKALLSRNQNEKVEDGSEEGTSPVGIHLSSTEGQTAIRLPVVRAMAHGEKGKKKLVNCLLDTGSERSLIRNDVADELDLQGPTRAMTVKGVNGLHVRIADVRRVQFRLTPIPSKCLEPFNEGIELTALSLPNLCDDLVATPTPWFCKDKIPSLPSNEITPGRVQIDIIIGLDAYFQVLGQGVRRGGPNDPVAIETIFGWIPGFGSGNLRISKEYARGRDCDFAITFWSSEPESNQRPMDCEYHGVCCEGQIQEACCEQGSFEPIVGRTRGVVLRSDAFQGELVLELDGEGHQSAIEDWSKWRKLFRQRKSRACAIIEEAHGNRPMGIDSDDSCRPTVRAGNGRLPEMKLPQFSGKVLEFPTSWAQFEASIHNRSNLDAATKFTYLISSTEGRTRSSIEGIPLTAANYPQANGGARTPDGTVEVASVQRMSMRGIQSFVDEVTKHLRCLVALNRDPFAGPLPLRPDAGEDEDNLKKFLEFAQWLANLLTKPLEEDGERSVGRSEHRRTPRKLSRSTWKNADRVTSSAAALAVAALGNCPFCEGKHKGAVCEKFTRADLPRRMAMARSKGVCFKCLEAGHLAKNCRENRTCAVDGCEQTHHELLHSSTPRESANRTDPSSVQRGMLAKGNGKGALLQIVRARAYGPDGTHAVVNCLLDTGAQVSFIRKDIAEALGLTGFYEKVRLETVGGSLAPQRRLRRVEFSLGANSVADQPALRRRVEALAIPRQGRRSDGSWAAIKTAATVDDRRTDWCRSLLRFRHGPYEKKRDRLDCSRNTIGWIICGKPHSSPSEEARVLLTKVEEPTDAALRKFWEIEAMGITPEDDVAPEDTRMMERFEKSLSFNGERYQVGLLWSEGQPDLPVNVKQAMRRLTTVERRLAQSDKDSCDYSSTMRRYLVNGWAEPATESGPPKRTWYLPHHAVYKGEGEERKCRVVFDGSARYGETSLNSQLEAGPPIQMDLLRALLRFRRFRVGLQADIESMYLQVQIREEDRDDCRFLWRDETQEICKYRLIRVCFGLTCSPFLAVSTVRVHVRRNKTTAPRTASEVLCNMYMDDLATSCESPDEARTLATQLEELMAPGGFHLHKWVSNEPAALRAIPTERRSTETRDCLWKTLGINWDRSSDHLSFIPLRTLSRDGGDSKRQMLSTASSIFDPMGFLAPFLVRAKILFQSLWQLGTFWDEPLPDDVDHLWVKWKRELEELPLINVPRALVPVALVEAKRVELHAFCDASELAYRAVIYLRVKPPLRLR</sequence>
<dbReference type="GO" id="GO:0006508">
    <property type="term" value="P:proteolysis"/>
    <property type="evidence" value="ECO:0007669"/>
    <property type="project" value="InterPro"/>
</dbReference>
<keyword evidence="1" id="KW-0863">Zinc-finger</keyword>
<dbReference type="PROSITE" id="PS50158">
    <property type="entry name" value="ZF_CCHC"/>
    <property type="match status" value="1"/>
</dbReference>
<dbReference type="InterPro" id="IPR008042">
    <property type="entry name" value="Retrotrans_Pao"/>
</dbReference>
<feature type="region of interest" description="Disordered" evidence="2">
    <location>
        <begin position="276"/>
        <end position="298"/>
    </location>
</feature>
<dbReference type="Pfam" id="PF05380">
    <property type="entry name" value="Peptidase_A17"/>
    <property type="match status" value="1"/>
</dbReference>
<proteinExistence type="predicted"/>
<dbReference type="STRING" id="144512.A0A0V0U421"/>
<dbReference type="GO" id="GO:0003676">
    <property type="term" value="F:nucleic acid binding"/>
    <property type="evidence" value="ECO:0007669"/>
    <property type="project" value="InterPro"/>
</dbReference>
<dbReference type="GO" id="GO:0004190">
    <property type="term" value="F:aspartic-type endopeptidase activity"/>
    <property type="evidence" value="ECO:0007669"/>
    <property type="project" value="InterPro"/>
</dbReference>
<dbReference type="Pfam" id="PF13650">
    <property type="entry name" value="Asp_protease_2"/>
    <property type="match status" value="1"/>
</dbReference>
<evidence type="ECO:0000313" key="5">
    <source>
        <dbReference type="Proteomes" id="UP000055048"/>
    </source>
</evidence>
<evidence type="ECO:0000256" key="1">
    <source>
        <dbReference type="PROSITE-ProRule" id="PRU00047"/>
    </source>
</evidence>
<dbReference type="Pfam" id="PF03564">
    <property type="entry name" value="DUF1759"/>
    <property type="match status" value="2"/>
</dbReference>
<reference evidence="4 5" key="1">
    <citation type="submission" date="2015-01" db="EMBL/GenBank/DDBJ databases">
        <title>Evolution of Trichinella species and genotypes.</title>
        <authorList>
            <person name="Korhonen P.K."/>
            <person name="Edoardo P."/>
            <person name="Giuseppe L.R."/>
            <person name="Gasser R.B."/>
        </authorList>
    </citation>
    <scope>NUCLEOTIDE SEQUENCE [LARGE SCALE GENOMIC DNA]</scope>
    <source>
        <strain evidence="4">ISS417</strain>
    </source>
</reference>
<dbReference type="InterPro" id="IPR036875">
    <property type="entry name" value="Znf_CCHC_sf"/>
</dbReference>
<feature type="compositionally biased region" description="Basic and acidic residues" evidence="2">
    <location>
        <begin position="1143"/>
        <end position="1152"/>
    </location>
</feature>
<evidence type="ECO:0000256" key="2">
    <source>
        <dbReference type="SAM" id="MobiDB-lite"/>
    </source>
</evidence>
<dbReference type="InterPro" id="IPR001878">
    <property type="entry name" value="Znf_CCHC"/>
</dbReference>
<feature type="region of interest" description="Disordered" evidence="2">
    <location>
        <begin position="1143"/>
        <end position="1167"/>
    </location>
</feature>